<organism evidence="3 4">
    <name type="scientific">Zopfia rhizophila CBS 207.26</name>
    <dbReference type="NCBI Taxonomy" id="1314779"/>
    <lineage>
        <taxon>Eukaryota</taxon>
        <taxon>Fungi</taxon>
        <taxon>Dikarya</taxon>
        <taxon>Ascomycota</taxon>
        <taxon>Pezizomycotina</taxon>
        <taxon>Dothideomycetes</taxon>
        <taxon>Dothideomycetes incertae sedis</taxon>
        <taxon>Zopfiaceae</taxon>
        <taxon>Zopfia</taxon>
    </lineage>
</organism>
<gene>
    <name evidence="3" type="ORF">K469DRAFT_592508</name>
</gene>
<dbReference type="AlphaFoldDB" id="A0A6A6DPP5"/>
<feature type="domain" description="FAD-binding PCMH-type" evidence="2">
    <location>
        <begin position="32"/>
        <end position="210"/>
    </location>
</feature>
<dbReference type="InterPro" id="IPR010031">
    <property type="entry name" value="FAD_lactone_oxidase-like"/>
</dbReference>
<protein>
    <submittedName>
        <fullName evidence="3">FAD/FMN-containing dehydrogenase</fullName>
    </submittedName>
</protein>
<dbReference type="EMBL" id="ML994658">
    <property type="protein sequence ID" value="KAF2180352.1"/>
    <property type="molecule type" value="Genomic_DNA"/>
</dbReference>
<dbReference type="Pfam" id="PF01565">
    <property type="entry name" value="FAD_binding_4"/>
    <property type="match status" value="1"/>
</dbReference>
<evidence type="ECO:0000313" key="3">
    <source>
        <dbReference type="EMBL" id="KAF2180352.1"/>
    </source>
</evidence>
<dbReference type="GO" id="GO:0016899">
    <property type="term" value="F:oxidoreductase activity, acting on the CH-OH group of donors, oxygen as acceptor"/>
    <property type="evidence" value="ECO:0007669"/>
    <property type="project" value="InterPro"/>
</dbReference>
<dbReference type="GO" id="GO:0071949">
    <property type="term" value="F:FAD binding"/>
    <property type="evidence" value="ECO:0007669"/>
    <property type="project" value="InterPro"/>
</dbReference>
<dbReference type="Proteomes" id="UP000800200">
    <property type="component" value="Unassembled WGS sequence"/>
</dbReference>
<dbReference type="Gene3D" id="3.30.465.10">
    <property type="match status" value="1"/>
</dbReference>
<feature type="chain" id="PRO_5025351036" evidence="1">
    <location>
        <begin position="20"/>
        <end position="510"/>
    </location>
</feature>
<dbReference type="InterPro" id="IPR016169">
    <property type="entry name" value="FAD-bd_PCMH_sub2"/>
</dbReference>
<dbReference type="PANTHER" id="PTHR43762:SF1">
    <property type="entry name" value="D-ARABINONO-1,4-LACTONE OXIDASE"/>
    <property type="match status" value="1"/>
</dbReference>
<dbReference type="OrthoDB" id="371463at2759"/>
<feature type="signal peptide" evidence="1">
    <location>
        <begin position="1"/>
        <end position="19"/>
    </location>
</feature>
<evidence type="ECO:0000256" key="1">
    <source>
        <dbReference type="SAM" id="SignalP"/>
    </source>
</evidence>
<dbReference type="PROSITE" id="PS51387">
    <property type="entry name" value="FAD_PCMH"/>
    <property type="match status" value="1"/>
</dbReference>
<reference evidence="3" key="1">
    <citation type="journal article" date="2020" name="Stud. Mycol.">
        <title>101 Dothideomycetes genomes: a test case for predicting lifestyles and emergence of pathogens.</title>
        <authorList>
            <person name="Haridas S."/>
            <person name="Albert R."/>
            <person name="Binder M."/>
            <person name="Bloem J."/>
            <person name="Labutti K."/>
            <person name="Salamov A."/>
            <person name="Andreopoulos B."/>
            <person name="Baker S."/>
            <person name="Barry K."/>
            <person name="Bills G."/>
            <person name="Bluhm B."/>
            <person name="Cannon C."/>
            <person name="Castanera R."/>
            <person name="Culley D."/>
            <person name="Daum C."/>
            <person name="Ezra D."/>
            <person name="Gonzalez J."/>
            <person name="Henrissat B."/>
            <person name="Kuo A."/>
            <person name="Liang C."/>
            <person name="Lipzen A."/>
            <person name="Lutzoni F."/>
            <person name="Magnuson J."/>
            <person name="Mondo S."/>
            <person name="Nolan M."/>
            <person name="Ohm R."/>
            <person name="Pangilinan J."/>
            <person name="Park H.-J."/>
            <person name="Ramirez L."/>
            <person name="Alfaro M."/>
            <person name="Sun H."/>
            <person name="Tritt A."/>
            <person name="Yoshinaga Y."/>
            <person name="Zwiers L.-H."/>
            <person name="Turgeon B."/>
            <person name="Goodwin S."/>
            <person name="Spatafora J."/>
            <person name="Crous P."/>
            <person name="Grigoriev I."/>
        </authorList>
    </citation>
    <scope>NUCLEOTIDE SEQUENCE</scope>
    <source>
        <strain evidence="3">CBS 207.26</strain>
    </source>
</reference>
<dbReference type="PANTHER" id="PTHR43762">
    <property type="entry name" value="L-GULONOLACTONE OXIDASE"/>
    <property type="match status" value="1"/>
</dbReference>
<sequence>MARSTFLFAAFALSKLATAIPFNTFDGEGFPACHNVSRVYDPTSVDEMVSIVRSAANSGTPVRASGKGHMWYDTMCSDDPATVIIRTENVNGISNFSLSEGASDGSVMIDAGVTFLQLAEYLHERNASVGYTLVNWNITLAGSIAMGAHRSSLKEDSMVAAGALEIHIIDGSGNLRIIKRDENSDEWLAASTSLGLLGVIARIKFKVYPDFKVYAKQDTLSEDDVLNGDIYSLISPYATANFWWWPYMRKFHHRYYDPVPANISDQEGFQSTFSVTKAEADIALGLLNSGKYLPTSNMAAETLFFALWSAPNFREKKTDAAILSWPVYGWNYDVLIGGLYPGYGTEWDFGLRGYTLELAFPVTQANAVLKRVRKAFDDELKKGIVMTSTYRSGINIKFGKAYFDLLGQVTTGTADGEDWSKGAIMFDFPSFRPTVGDHLRFNEPFYHNLATALIDEFPCRPHWTKNTREVFEQAKKHIDSAHLARFKAVREKFDSKGIFKSVIGEILGVV</sequence>
<dbReference type="Gene3D" id="3.30.43.10">
    <property type="entry name" value="Uridine Diphospho-n-acetylenolpyruvylglucosamine Reductase, domain 2"/>
    <property type="match status" value="1"/>
</dbReference>
<dbReference type="InterPro" id="IPR016167">
    <property type="entry name" value="FAD-bd_PCMH_sub1"/>
</dbReference>
<evidence type="ECO:0000313" key="4">
    <source>
        <dbReference type="Proteomes" id="UP000800200"/>
    </source>
</evidence>
<name>A0A6A6DPP5_9PEZI</name>
<dbReference type="InterPro" id="IPR016166">
    <property type="entry name" value="FAD-bd_PCMH"/>
</dbReference>
<dbReference type="InterPro" id="IPR006094">
    <property type="entry name" value="Oxid_FAD_bind_N"/>
</dbReference>
<dbReference type="InterPro" id="IPR036318">
    <property type="entry name" value="FAD-bd_PCMH-like_sf"/>
</dbReference>
<proteinExistence type="predicted"/>
<keyword evidence="1" id="KW-0732">Signal</keyword>
<dbReference type="SUPFAM" id="SSF56176">
    <property type="entry name" value="FAD-binding/transporter-associated domain-like"/>
    <property type="match status" value="1"/>
</dbReference>
<evidence type="ECO:0000259" key="2">
    <source>
        <dbReference type="PROSITE" id="PS51387"/>
    </source>
</evidence>
<accession>A0A6A6DPP5</accession>
<keyword evidence="4" id="KW-1185">Reference proteome</keyword>